<dbReference type="EMBL" id="BKCJ011186537">
    <property type="protein sequence ID" value="GFD00706.1"/>
    <property type="molecule type" value="Genomic_DNA"/>
</dbReference>
<dbReference type="AlphaFoldDB" id="A0A699SVN6"/>
<reference evidence="2" key="1">
    <citation type="journal article" date="2019" name="Sci. Rep.">
        <title>Draft genome of Tanacetum cinerariifolium, the natural source of mosquito coil.</title>
        <authorList>
            <person name="Yamashiro T."/>
            <person name="Shiraishi A."/>
            <person name="Satake H."/>
            <person name="Nakayama K."/>
        </authorList>
    </citation>
    <scope>NUCLEOTIDE SEQUENCE</scope>
</reference>
<sequence>MNVNCLTVDVCEQCVTTESELETDFIKRGNYEMLIKQYNTLEKHCISLELNNQLNTKLFQRDNVSPSESAPNFADLFEINKLKVQIQEKDTVILKLKEKIKSLRADDKEKQCDDLINQVNLKSVEVADLNASLQERVLVVTALKEQLKGKAVLSKAVSLNPIDPA</sequence>
<evidence type="ECO:0000313" key="2">
    <source>
        <dbReference type="EMBL" id="GFD00706.1"/>
    </source>
</evidence>
<proteinExistence type="predicted"/>
<organism evidence="2">
    <name type="scientific">Tanacetum cinerariifolium</name>
    <name type="common">Dalmatian daisy</name>
    <name type="synonym">Chrysanthemum cinerariifolium</name>
    <dbReference type="NCBI Taxonomy" id="118510"/>
    <lineage>
        <taxon>Eukaryota</taxon>
        <taxon>Viridiplantae</taxon>
        <taxon>Streptophyta</taxon>
        <taxon>Embryophyta</taxon>
        <taxon>Tracheophyta</taxon>
        <taxon>Spermatophyta</taxon>
        <taxon>Magnoliopsida</taxon>
        <taxon>eudicotyledons</taxon>
        <taxon>Gunneridae</taxon>
        <taxon>Pentapetalae</taxon>
        <taxon>asterids</taxon>
        <taxon>campanulids</taxon>
        <taxon>Asterales</taxon>
        <taxon>Asteraceae</taxon>
        <taxon>Asteroideae</taxon>
        <taxon>Anthemideae</taxon>
        <taxon>Anthemidinae</taxon>
        <taxon>Tanacetum</taxon>
    </lineage>
</organism>
<feature type="non-terminal residue" evidence="2">
    <location>
        <position position="165"/>
    </location>
</feature>
<evidence type="ECO:0008006" key="3">
    <source>
        <dbReference type="Google" id="ProtNLM"/>
    </source>
</evidence>
<name>A0A699SVN6_TANCI</name>
<gene>
    <name evidence="2" type="ORF">Tci_872675</name>
</gene>
<keyword evidence="1" id="KW-0175">Coiled coil</keyword>
<accession>A0A699SVN6</accession>
<evidence type="ECO:0000256" key="1">
    <source>
        <dbReference type="SAM" id="Coils"/>
    </source>
</evidence>
<feature type="coiled-coil region" evidence="1">
    <location>
        <begin position="79"/>
        <end position="106"/>
    </location>
</feature>
<comment type="caution">
    <text evidence="2">The sequence shown here is derived from an EMBL/GenBank/DDBJ whole genome shotgun (WGS) entry which is preliminary data.</text>
</comment>
<protein>
    <recommendedName>
        <fullName evidence="3">Pyruvate, phosphate dikinase regulatory protein, chloroplastic</fullName>
    </recommendedName>
</protein>